<dbReference type="InterPro" id="IPR023299">
    <property type="entry name" value="ATPase_P-typ_cyto_dom_N"/>
</dbReference>
<feature type="domain" description="Putative metal-binding" evidence="15">
    <location>
        <begin position="17"/>
        <end position="86"/>
    </location>
</feature>
<keyword evidence="6 13" id="KW-0812">Transmembrane</keyword>
<keyword evidence="7" id="KW-0479">Metal-binding</keyword>
<evidence type="ECO:0000259" key="14">
    <source>
        <dbReference type="Pfam" id="PF00122"/>
    </source>
</evidence>
<feature type="transmembrane region" description="Helical" evidence="13">
    <location>
        <begin position="746"/>
        <end position="766"/>
    </location>
</feature>
<name>A0A1K2IJG8_9FLAO</name>
<dbReference type="SUPFAM" id="SSF55008">
    <property type="entry name" value="HMA, heavy metal-associated domain"/>
    <property type="match status" value="1"/>
</dbReference>
<dbReference type="GO" id="GO:0005524">
    <property type="term" value="F:ATP binding"/>
    <property type="evidence" value="ECO:0007669"/>
    <property type="project" value="InterPro"/>
</dbReference>
<evidence type="ECO:0000256" key="6">
    <source>
        <dbReference type="ARBA" id="ARBA00022692"/>
    </source>
</evidence>
<keyword evidence="12 13" id="KW-0472">Membrane</keyword>
<evidence type="ECO:0000256" key="4">
    <source>
        <dbReference type="ARBA" id="ARBA00022475"/>
    </source>
</evidence>
<evidence type="ECO:0000259" key="15">
    <source>
        <dbReference type="Pfam" id="PF12156"/>
    </source>
</evidence>
<dbReference type="InterPro" id="IPR001757">
    <property type="entry name" value="P_typ_ATPase"/>
</dbReference>
<dbReference type="GO" id="GO:0016887">
    <property type="term" value="F:ATP hydrolysis activity"/>
    <property type="evidence" value="ECO:0007669"/>
    <property type="project" value="InterPro"/>
</dbReference>
<dbReference type="InterPro" id="IPR021993">
    <property type="entry name" value="ATPase-cat-bd"/>
</dbReference>
<dbReference type="Gene3D" id="3.40.50.1000">
    <property type="entry name" value="HAD superfamily/HAD-like"/>
    <property type="match status" value="1"/>
</dbReference>
<dbReference type="InterPro" id="IPR036163">
    <property type="entry name" value="HMA_dom_sf"/>
</dbReference>
<dbReference type="InterPro" id="IPR006121">
    <property type="entry name" value="HMA_dom"/>
</dbReference>
<dbReference type="NCBIfam" id="TIGR01494">
    <property type="entry name" value="ATPase_P-type"/>
    <property type="match status" value="1"/>
</dbReference>
<keyword evidence="17" id="KW-1185">Reference proteome</keyword>
<feature type="transmembrane region" description="Helical" evidence="13">
    <location>
        <begin position="461"/>
        <end position="482"/>
    </location>
</feature>
<feature type="transmembrane region" description="Helical" evidence="13">
    <location>
        <begin position="218"/>
        <end position="240"/>
    </location>
</feature>
<dbReference type="PANTHER" id="PTHR43520:SF5">
    <property type="entry name" value="CATION-TRANSPORTING P-TYPE ATPASE-RELATED"/>
    <property type="match status" value="1"/>
</dbReference>
<dbReference type="Gene3D" id="3.30.70.100">
    <property type="match status" value="1"/>
</dbReference>
<evidence type="ECO:0000313" key="16">
    <source>
        <dbReference type="EMBL" id="SFZ92564.1"/>
    </source>
</evidence>
<dbReference type="SUPFAM" id="SSF56784">
    <property type="entry name" value="HAD-like"/>
    <property type="match status" value="1"/>
</dbReference>
<dbReference type="InterPro" id="IPR036412">
    <property type="entry name" value="HAD-like_sf"/>
</dbReference>
<dbReference type="InterPro" id="IPR059000">
    <property type="entry name" value="ATPase_P-type_domA"/>
</dbReference>
<evidence type="ECO:0000256" key="8">
    <source>
        <dbReference type="ARBA" id="ARBA00022842"/>
    </source>
</evidence>
<comment type="subcellular location">
    <subcellularLocation>
        <location evidence="1">Cell membrane</location>
        <topology evidence="1">Multi-pass membrane protein</topology>
    </subcellularLocation>
</comment>
<dbReference type="PRINTS" id="PR00943">
    <property type="entry name" value="CUATPASE"/>
</dbReference>
<dbReference type="Pfam" id="PF00122">
    <property type="entry name" value="E1-E2_ATPase"/>
    <property type="match status" value="1"/>
</dbReference>
<dbReference type="AlphaFoldDB" id="A0A1K2IJG8"/>
<feature type="domain" description="P-type ATPase A" evidence="14">
    <location>
        <begin position="317"/>
        <end position="407"/>
    </location>
</feature>
<dbReference type="GO" id="GO:0005886">
    <property type="term" value="C:plasma membrane"/>
    <property type="evidence" value="ECO:0007669"/>
    <property type="project" value="UniProtKB-SubCell"/>
</dbReference>
<dbReference type="CDD" id="cd00371">
    <property type="entry name" value="HMA"/>
    <property type="match status" value="1"/>
</dbReference>
<dbReference type="PROSITE" id="PS00154">
    <property type="entry name" value="ATPASE_E1_E2"/>
    <property type="match status" value="1"/>
</dbReference>
<feature type="transmembrane region" description="Helical" evidence="13">
    <location>
        <begin position="247"/>
        <end position="263"/>
    </location>
</feature>
<evidence type="ECO:0000256" key="3">
    <source>
        <dbReference type="ARBA" id="ARBA00022448"/>
    </source>
</evidence>
<dbReference type="InterPro" id="IPR018303">
    <property type="entry name" value="ATPase_P-typ_P_site"/>
</dbReference>
<evidence type="ECO:0000256" key="7">
    <source>
        <dbReference type="ARBA" id="ARBA00022723"/>
    </source>
</evidence>
<dbReference type="SUPFAM" id="SSF81665">
    <property type="entry name" value="Calcium ATPase, transmembrane domain M"/>
    <property type="match status" value="1"/>
</dbReference>
<dbReference type="GO" id="GO:0005507">
    <property type="term" value="F:copper ion binding"/>
    <property type="evidence" value="ECO:0007669"/>
    <property type="project" value="TreeGrafter"/>
</dbReference>
<dbReference type="STRING" id="369401.SAMN05428642_102799"/>
<reference evidence="16 17" key="1">
    <citation type="submission" date="2016-10" db="EMBL/GenBank/DDBJ databases">
        <authorList>
            <person name="de Groot N.N."/>
        </authorList>
    </citation>
    <scope>NUCLEOTIDE SEQUENCE [LARGE SCALE GENOMIC DNA]</scope>
    <source>
        <strain evidence="16 17">DSM 18180</strain>
    </source>
</reference>
<keyword evidence="8" id="KW-0460">Magnesium</keyword>
<feature type="transmembrane region" description="Helical" evidence="13">
    <location>
        <begin position="269"/>
        <end position="290"/>
    </location>
</feature>
<dbReference type="PRINTS" id="PR00119">
    <property type="entry name" value="CATATPASE"/>
</dbReference>
<dbReference type="Proteomes" id="UP000182544">
    <property type="component" value="Unassembled WGS sequence"/>
</dbReference>
<dbReference type="GO" id="GO:0055070">
    <property type="term" value="P:copper ion homeostasis"/>
    <property type="evidence" value="ECO:0007669"/>
    <property type="project" value="TreeGrafter"/>
</dbReference>
<dbReference type="EMBL" id="FPKV01000002">
    <property type="protein sequence ID" value="SFZ92564.1"/>
    <property type="molecule type" value="Genomic_DNA"/>
</dbReference>
<keyword evidence="5" id="KW-0597">Phosphoprotein</keyword>
<dbReference type="GO" id="GO:0043682">
    <property type="term" value="F:P-type divalent copper transporter activity"/>
    <property type="evidence" value="ECO:0007669"/>
    <property type="project" value="TreeGrafter"/>
</dbReference>
<feature type="transmembrane region" description="Helical" evidence="13">
    <location>
        <begin position="179"/>
        <end position="198"/>
    </location>
</feature>
<evidence type="ECO:0000256" key="1">
    <source>
        <dbReference type="ARBA" id="ARBA00004651"/>
    </source>
</evidence>
<protein>
    <submittedName>
        <fullName evidence="16">Cu+-exporting ATPase</fullName>
    </submittedName>
</protein>
<organism evidence="16 17">
    <name type="scientific">Flaviramulus basaltis</name>
    <dbReference type="NCBI Taxonomy" id="369401"/>
    <lineage>
        <taxon>Bacteria</taxon>
        <taxon>Pseudomonadati</taxon>
        <taxon>Bacteroidota</taxon>
        <taxon>Flavobacteriia</taxon>
        <taxon>Flavobacteriales</taxon>
        <taxon>Flavobacteriaceae</taxon>
        <taxon>Flaviramulus</taxon>
    </lineage>
</organism>
<evidence type="ECO:0000256" key="10">
    <source>
        <dbReference type="ARBA" id="ARBA00022989"/>
    </source>
</evidence>
<dbReference type="InterPro" id="IPR023214">
    <property type="entry name" value="HAD_sf"/>
</dbReference>
<evidence type="ECO:0000256" key="13">
    <source>
        <dbReference type="SAM" id="Phobius"/>
    </source>
</evidence>
<dbReference type="Pfam" id="PF12156">
    <property type="entry name" value="ATPase-cat_bd"/>
    <property type="match status" value="1"/>
</dbReference>
<dbReference type="SUPFAM" id="SSF81653">
    <property type="entry name" value="Calcium ATPase, transduction domain A"/>
    <property type="match status" value="1"/>
</dbReference>
<dbReference type="InterPro" id="IPR008250">
    <property type="entry name" value="ATPase_P-typ_transduc_dom_A_sf"/>
</dbReference>
<feature type="transmembrane region" description="Helical" evidence="13">
    <location>
        <begin position="431"/>
        <end position="449"/>
    </location>
</feature>
<comment type="similarity">
    <text evidence="2">Belongs to the cation transport ATPase (P-type) (TC 3.A.3) family. Type IB subfamily.</text>
</comment>
<dbReference type="Gene3D" id="2.70.150.10">
    <property type="entry name" value="Calcium-transporting ATPase, cytoplasmic transduction domain A"/>
    <property type="match status" value="1"/>
</dbReference>
<keyword evidence="3" id="KW-0813">Transport</keyword>
<dbReference type="Gene3D" id="3.40.1110.10">
    <property type="entry name" value="Calcium-transporting ATPase, cytoplasmic domain N"/>
    <property type="match status" value="1"/>
</dbReference>
<accession>A0A1K2IJG8</accession>
<evidence type="ECO:0000256" key="12">
    <source>
        <dbReference type="ARBA" id="ARBA00023136"/>
    </source>
</evidence>
<keyword evidence="9" id="KW-1278">Translocase</keyword>
<dbReference type="PANTHER" id="PTHR43520">
    <property type="entry name" value="ATP7, ISOFORM B"/>
    <property type="match status" value="1"/>
</dbReference>
<dbReference type="InterPro" id="IPR023298">
    <property type="entry name" value="ATPase_P-typ_TM_dom_sf"/>
</dbReference>
<evidence type="ECO:0000256" key="9">
    <source>
        <dbReference type="ARBA" id="ARBA00022967"/>
    </source>
</evidence>
<keyword evidence="10 13" id="KW-1133">Transmembrane helix</keyword>
<keyword evidence="11" id="KW-0406">Ion transport</keyword>
<evidence type="ECO:0000256" key="11">
    <source>
        <dbReference type="ARBA" id="ARBA00023065"/>
    </source>
</evidence>
<keyword evidence="4" id="KW-1003">Cell membrane</keyword>
<feature type="transmembrane region" description="Helical" evidence="13">
    <location>
        <begin position="772"/>
        <end position="797"/>
    </location>
</feature>
<gene>
    <name evidence="16" type="ORF">SAMN05428642_102799</name>
</gene>
<evidence type="ECO:0000256" key="2">
    <source>
        <dbReference type="ARBA" id="ARBA00006024"/>
    </source>
</evidence>
<evidence type="ECO:0000313" key="17">
    <source>
        <dbReference type="Proteomes" id="UP000182544"/>
    </source>
</evidence>
<sequence>MTFATGKNEQIIMSKDTCFHCGLDTTYTKITFDDKSFCCNGCKTVYEIFSANDLTCYYNLQQAPGATPKDIEGKYNFLENPKIIEQLLEFNSDNTQIITLYIPHIHCSSCIWILENLSKLNSNISSSIVNFGKKTVRITFNYEGISLKNIVTLLSSIGYEPFISLDDYSIGKKEINRSLIYKLGIAGFAFGNVMFLSFPEYFQVGEFWLEQYKHLFRWLMFFFSLPVVFYSAQDYFVSAFKGLRSKILNIDVPIALGVSVLFIRSTTEIILNIGSGFFDSLTGLIFFLLLGKFFQQKTYTFLSFERDYKSYFPIGITKISDNKEESIQVYDIEKGDRLLIRNEELIPVDCILIKGHARIDYSFVTGESKTVSKQSGDKLFAGGKQLDGSIEVDVLKTVEQSYLTQLWSNDVFKKDKELAFTNITNSISKHFTITILLIAFLATIFWLFTDVSKALNVFTSVLIIACPCAIALSAPFTFGNILRILGKKKFYLKNASIIEQLAKINTIIFDKTGTITSNKETRINYEGLQLSDAEESLLKSTLRGSNHPLSRSLYNLLNEHNILTLDAYEEHLGKGIEAKYKNRNIKIGSAAFVGFSSDTAALNTAVHVSTNNRYKGKFTFYNKYRKGLSQLFNTLKKEYDLVILSGDNAGEENNLKKLLPTKTKLLFNQKPEDKLEYIKYHQTEGAKVLMIGDGLNDAGALAQSDVGIAISENVNVFSPACDAILDASKFNQLYDYIKISKSAIKIIKWSFLLSFIYNCIGLYFAITGQLAPVVAAILMPLSSISIVVFTTITTNILGRKLD</sequence>
<proteinExistence type="inferred from homology"/>
<evidence type="ECO:0000256" key="5">
    <source>
        <dbReference type="ARBA" id="ARBA00022553"/>
    </source>
</evidence>
<dbReference type="Pfam" id="PF00702">
    <property type="entry name" value="Hydrolase"/>
    <property type="match status" value="1"/>
</dbReference>